<keyword evidence="2" id="KW-1133">Transmembrane helix</keyword>
<dbReference type="Proteomes" id="UP000176450">
    <property type="component" value="Unassembled WGS sequence"/>
</dbReference>
<dbReference type="SUPFAM" id="SSF158472">
    <property type="entry name" value="HAMP domain-like"/>
    <property type="match status" value="1"/>
</dbReference>
<evidence type="ECO:0000256" key="1">
    <source>
        <dbReference type="SAM" id="Coils"/>
    </source>
</evidence>
<dbReference type="Gene3D" id="6.10.340.10">
    <property type="match status" value="1"/>
</dbReference>
<feature type="transmembrane region" description="Helical" evidence="2">
    <location>
        <begin position="232"/>
        <end position="255"/>
    </location>
</feature>
<dbReference type="EMBL" id="MFJX01000066">
    <property type="protein sequence ID" value="OGG29485.1"/>
    <property type="molecule type" value="Genomic_DNA"/>
</dbReference>
<dbReference type="AlphaFoldDB" id="A0A1F6AXR7"/>
<comment type="caution">
    <text evidence="4">The sequence shown here is derived from an EMBL/GenBank/DDBJ whole genome shotgun (WGS) entry which is preliminary data.</text>
</comment>
<evidence type="ECO:0000259" key="3">
    <source>
        <dbReference type="PROSITE" id="PS50885"/>
    </source>
</evidence>
<dbReference type="GO" id="GO:0007165">
    <property type="term" value="P:signal transduction"/>
    <property type="evidence" value="ECO:0007669"/>
    <property type="project" value="InterPro"/>
</dbReference>
<evidence type="ECO:0000313" key="5">
    <source>
        <dbReference type="Proteomes" id="UP000176450"/>
    </source>
</evidence>
<evidence type="ECO:0000256" key="2">
    <source>
        <dbReference type="SAM" id="Phobius"/>
    </source>
</evidence>
<dbReference type="CDD" id="cd06225">
    <property type="entry name" value="HAMP"/>
    <property type="match status" value="1"/>
</dbReference>
<accession>A0A1F6AXR7</accession>
<feature type="domain" description="HAMP" evidence="3">
    <location>
        <begin position="257"/>
        <end position="312"/>
    </location>
</feature>
<dbReference type="PROSITE" id="PS50885">
    <property type="entry name" value="HAMP"/>
    <property type="match status" value="1"/>
</dbReference>
<dbReference type="Pfam" id="PF00672">
    <property type="entry name" value="HAMP"/>
    <property type="match status" value="1"/>
</dbReference>
<dbReference type="InterPro" id="IPR003660">
    <property type="entry name" value="HAMP_dom"/>
</dbReference>
<dbReference type="SMART" id="SM00304">
    <property type="entry name" value="HAMP"/>
    <property type="match status" value="1"/>
</dbReference>
<sequence length="329" mass="36451">MKLASIQYRLLAVIVFSSLCVVMVGALSIVSLGRLSASFKEFTNSHMPVVRSTQQALLSLEDASANVGFALAGDTTTNVEDTRLFEAKYNQAILQFEMFVSALTWGSETKEFHALDGGIMHSAWERSGYHDAYTIPAAHGKALEAAKDMRPHINEFVTKSQQIFAMKKKIVRLTAEDEQKEIRELQKQVQLLAADMRTHKESVTQALQAFVAENDAVVDAELKQQEQLTTSVYAIIASIIGLNVLFSMLFGLYYSRKMILIPLQKLTHVVNDISTGKLDAKIDPKLVESKDEIGDLARAFDRTVVSLKLAMREKEQAGPADAPPIEKTT</sequence>
<dbReference type="GO" id="GO:0016020">
    <property type="term" value="C:membrane"/>
    <property type="evidence" value="ECO:0007669"/>
    <property type="project" value="InterPro"/>
</dbReference>
<reference evidence="4 5" key="1">
    <citation type="journal article" date="2016" name="Nat. Commun.">
        <title>Thousands of microbial genomes shed light on interconnected biogeochemical processes in an aquifer system.</title>
        <authorList>
            <person name="Anantharaman K."/>
            <person name="Brown C.T."/>
            <person name="Hug L.A."/>
            <person name="Sharon I."/>
            <person name="Castelle C.J."/>
            <person name="Probst A.J."/>
            <person name="Thomas B.C."/>
            <person name="Singh A."/>
            <person name="Wilkins M.J."/>
            <person name="Karaoz U."/>
            <person name="Brodie E.L."/>
            <person name="Williams K.H."/>
            <person name="Hubbard S.S."/>
            <person name="Banfield J.F."/>
        </authorList>
    </citation>
    <scope>NUCLEOTIDE SEQUENCE [LARGE SCALE GENOMIC DNA]</scope>
</reference>
<proteinExistence type="predicted"/>
<protein>
    <recommendedName>
        <fullName evidence="3">HAMP domain-containing protein</fullName>
    </recommendedName>
</protein>
<name>A0A1F6AXR7_9BACT</name>
<evidence type="ECO:0000313" key="4">
    <source>
        <dbReference type="EMBL" id="OGG29485.1"/>
    </source>
</evidence>
<gene>
    <name evidence="4" type="ORF">A3A63_01470</name>
</gene>
<organism evidence="4 5">
    <name type="scientific">Candidatus Gottesmanbacteria bacterium RIFCSPLOWO2_01_FULL_46_9</name>
    <dbReference type="NCBI Taxonomy" id="1798394"/>
    <lineage>
        <taxon>Bacteria</taxon>
        <taxon>Candidatus Gottesmaniibacteriota</taxon>
    </lineage>
</organism>
<feature type="coiled-coil region" evidence="1">
    <location>
        <begin position="168"/>
        <end position="202"/>
    </location>
</feature>
<keyword evidence="1" id="KW-0175">Coiled coil</keyword>
<keyword evidence="2" id="KW-0812">Transmembrane</keyword>
<keyword evidence="2" id="KW-0472">Membrane</keyword>